<dbReference type="InterPro" id="IPR025605">
    <property type="entry name" value="OST-HTH/LOTUS_dom"/>
</dbReference>
<dbReference type="Pfam" id="PF12872">
    <property type="entry name" value="OST-HTH"/>
    <property type="match status" value="1"/>
</dbReference>
<dbReference type="GO" id="GO:0030719">
    <property type="term" value="P:P granule organization"/>
    <property type="evidence" value="ECO:0007669"/>
    <property type="project" value="TreeGrafter"/>
</dbReference>
<keyword evidence="4" id="KW-0744">Spermatogenesis</keyword>
<dbReference type="InterPro" id="IPR035437">
    <property type="entry name" value="SNase_OB-fold_sf"/>
</dbReference>
<keyword evidence="2" id="KW-0963">Cytoplasm</keyword>
<dbReference type="InterPro" id="IPR002999">
    <property type="entry name" value="Tudor"/>
</dbReference>
<evidence type="ECO:0000256" key="4">
    <source>
        <dbReference type="ARBA" id="ARBA00022871"/>
    </source>
</evidence>
<evidence type="ECO:0000313" key="8">
    <source>
        <dbReference type="Proteomes" id="UP001652661"/>
    </source>
</evidence>
<dbReference type="GO" id="GO:0007283">
    <property type="term" value="P:spermatogenesis"/>
    <property type="evidence" value="ECO:0007669"/>
    <property type="project" value="UniProtKB-KW"/>
</dbReference>
<feature type="domain" description="HTH OST-type" evidence="7">
    <location>
        <begin position="6"/>
        <end position="81"/>
    </location>
</feature>
<evidence type="ECO:0000313" key="9">
    <source>
        <dbReference type="RefSeq" id="XP_017022371.1"/>
    </source>
</evidence>
<proteinExistence type="predicted"/>
<feature type="compositionally biased region" description="Polar residues" evidence="5">
    <location>
        <begin position="353"/>
        <end position="364"/>
    </location>
</feature>
<dbReference type="Gene3D" id="2.40.50.90">
    <property type="match status" value="1"/>
</dbReference>
<keyword evidence="4" id="KW-0221">Differentiation</keyword>
<protein>
    <submittedName>
        <fullName evidence="9">Tudor domain-containing protein 5 isoform X1</fullName>
    </submittedName>
</protein>
<dbReference type="GO" id="GO:0034587">
    <property type="term" value="P:piRNA processing"/>
    <property type="evidence" value="ECO:0007669"/>
    <property type="project" value="TreeGrafter"/>
</dbReference>
<dbReference type="InterPro" id="IPR041966">
    <property type="entry name" value="LOTUS-like"/>
</dbReference>
<accession>A0A6P4IHX2</accession>
<dbReference type="PROSITE" id="PS51644">
    <property type="entry name" value="HTH_OST"/>
    <property type="match status" value="1"/>
</dbReference>
<evidence type="ECO:0000256" key="1">
    <source>
        <dbReference type="ARBA" id="ARBA00004496"/>
    </source>
</evidence>
<dbReference type="Gene3D" id="2.30.30.140">
    <property type="match status" value="1"/>
</dbReference>
<dbReference type="PROSITE" id="PS50304">
    <property type="entry name" value="TUDOR"/>
    <property type="match status" value="1"/>
</dbReference>
<reference evidence="8" key="1">
    <citation type="submission" date="2025-05" db="UniProtKB">
        <authorList>
            <consortium name="RefSeq"/>
        </authorList>
    </citation>
    <scope>NUCLEOTIDE SEQUENCE [LARGE SCALE GENOMIC DNA]</scope>
    <source>
        <strain evidence="8">14028-0561.14</strain>
    </source>
</reference>
<dbReference type="CDD" id="cd09972">
    <property type="entry name" value="LOTUS_TDRD_OSKAR"/>
    <property type="match status" value="1"/>
</dbReference>
<feature type="compositionally biased region" description="Low complexity" evidence="5">
    <location>
        <begin position="128"/>
        <end position="146"/>
    </location>
</feature>
<evidence type="ECO:0000256" key="3">
    <source>
        <dbReference type="ARBA" id="ARBA00022737"/>
    </source>
</evidence>
<dbReference type="InterPro" id="IPR050621">
    <property type="entry name" value="Tudor_domain_containing"/>
</dbReference>
<feature type="region of interest" description="Disordered" evidence="5">
    <location>
        <begin position="267"/>
        <end position="317"/>
    </location>
</feature>
<dbReference type="Gene3D" id="3.30.420.610">
    <property type="entry name" value="LOTUS domain-like"/>
    <property type="match status" value="1"/>
</dbReference>
<evidence type="ECO:0000259" key="7">
    <source>
        <dbReference type="PROSITE" id="PS51644"/>
    </source>
</evidence>
<organism evidence="8 9">
    <name type="scientific">Drosophila kikkawai</name>
    <name type="common">Fruit fly</name>
    <dbReference type="NCBI Taxonomy" id="30033"/>
    <lineage>
        <taxon>Eukaryota</taxon>
        <taxon>Metazoa</taxon>
        <taxon>Ecdysozoa</taxon>
        <taxon>Arthropoda</taxon>
        <taxon>Hexapoda</taxon>
        <taxon>Insecta</taxon>
        <taxon>Pterygota</taxon>
        <taxon>Neoptera</taxon>
        <taxon>Endopterygota</taxon>
        <taxon>Diptera</taxon>
        <taxon>Brachycera</taxon>
        <taxon>Muscomorpha</taxon>
        <taxon>Ephydroidea</taxon>
        <taxon>Drosophilidae</taxon>
        <taxon>Drosophila</taxon>
        <taxon>Sophophora</taxon>
    </lineage>
</organism>
<dbReference type="GO" id="GO:0043186">
    <property type="term" value="C:P granule"/>
    <property type="evidence" value="ECO:0007669"/>
    <property type="project" value="TreeGrafter"/>
</dbReference>
<dbReference type="PANTHER" id="PTHR22948">
    <property type="entry name" value="TUDOR DOMAIN CONTAINING PROTEIN"/>
    <property type="match status" value="1"/>
</dbReference>
<dbReference type="RefSeq" id="XP_017022371.1">
    <property type="nucleotide sequence ID" value="XM_017166882.2"/>
</dbReference>
<sequence>METGGKLSYVKKVIHSLVVSCPARMTIEQLSRDYRSEEGCYVPYSALGFRDIESFLRSISDTVVVHGYGPTANVVAVTTAKSAHIQNLVQCQKKPSRRYRDKLKPRFFYQSEQSDLRFINESIRNMKQLQQRQQQQRQQQQPQPQRRYQRPVHQIPVSYPNYSLLNRPPPVLYPNINALICAGQQQQQVPYTIPPMWYNQMLAMLTPFPYPYPQNVPMFPNIAPLLQSQNLPRSEVRNFQNPQPQANPLPEKPEIKINEVVESFKKLSTTEDTAPTGFIDPLDNEPYISEGDDWVKDDSSSEDGEWSPPPPNDERSELASPIDEAVELELEEVSQSETKRREPLPTIPENIDEAQQQNNPFYESSNEENPDLQPVPSQPQRFMNPFIDYESSDDGSDENAIPADAIDDRVLGVDYPKECVRSDFKLPVLEASAMFEIGQRIEVQLVRVEHPHSFKFWIYNEKYEDYNAMYQNMQFCYENQFPDKYKMPLSLITTDHICAVRSSKSGAWERAQVIRHQPGNSSKIVEVQLVDTGDVMCVSHMYVRHLLKEFATLPAQCLNGRLAYITPWKGPGWSADAVKYFFRLVSFRRLYAKIEDIKDNFACMVLVDPNTTPNLNKALVDSGWVRRCYTT</sequence>
<dbReference type="SUPFAM" id="SSF63748">
    <property type="entry name" value="Tudor/PWWP/MBT"/>
    <property type="match status" value="1"/>
</dbReference>
<dbReference type="AlphaFoldDB" id="A0A6P4IHX2"/>
<comment type="subcellular location">
    <subcellularLocation>
        <location evidence="1">Cytoplasm</location>
    </subcellularLocation>
</comment>
<keyword evidence="8" id="KW-1185">Reference proteome</keyword>
<evidence type="ECO:0000259" key="6">
    <source>
        <dbReference type="PROSITE" id="PS50304"/>
    </source>
</evidence>
<reference evidence="9" key="2">
    <citation type="submission" date="2025-08" db="UniProtKB">
        <authorList>
            <consortium name="RefSeq"/>
        </authorList>
    </citation>
    <scope>IDENTIFICATION</scope>
    <source>
        <strain evidence="9">14028-0561.14</strain>
        <tissue evidence="9">Whole fly</tissue>
    </source>
</reference>
<gene>
    <name evidence="9" type="primary">tej</name>
</gene>
<dbReference type="OrthoDB" id="10034606at2759"/>
<keyword evidence="3" id="KW-0677">Repeat</keyword>
<feature type="region of interest" description="Disordered" evidence="5">
    <location>
        <begin position="127"/>
        <end position="152"/>
    </location>
</feature>
<name>A0A6P4IHX2_DROKI</name>
<evidence type="ECO:0000256" key="5">
    <source>
        <dbReference type="SAM" id="MobiDB-lite"/>
    </source>
</evidence>
<evidence type="ECO:0000256" key="2">
    <source>
        <dbReference type="ARBA" id="ARBA00022490"/>
    </source>
</evidence>
<dbReference type="Proteomes" id="UP001652661">
    <property type="component" value="Chromosome 2R"/>
</dbReference>
<feature type="domain" description="Tudor" evidence="6">
    <location>
        <begin position="491"/>
        <end position="553"/>
    </location>
</feature>
<feature type="region of interest" description="Disordered" evidence="5">
    <location>
        <begin position="330"/>
        <end position="401"/>
    </location>
</feature>
<dbReference type="OMA" id="LAFITQW"/>
<dbReference type="PANTHER" id="PTHR22948:SF29">
    <property type="entry name" value="FI02030P-RELATED"/>
    <property type="match status" value="1"/>
</dbReference>
<dbReference type="Pfam" id="PF00567">
    <property type="entry name" value="TUDOR"/>
    <property type="match status" value="1"/>
</dbReference>